<protein>
    <submittedName>
        <fullName evidence="1">Uncharacterized protein</fullName>
    </submittedName>
</protein>
<dbReference type="Proteomes" id="UP000028500">
    <property type="component" value="Unassembled WGS sequence"/>
</dbReference>
<proteinExistence type="predicted"/>
<keyword evidence="2" id="KW-1185">Reference proteome</keyword>
<reference evidence="1" key="1">
    <citation type="submission" date="2013-07" db="EMBL/GenBank/DDBJ databases">
        <title>Sub-species coevolution in mutualistic symbiosis.</title>
        <authorList>
            <person name="Murfin K."/>
            <person name="Klassen J."/>
            <person name="Lee M."/>
            <person name="Forst S."/>
            <person name="Stock P."/>
            <person name="Goodrich-Blair H."/>
        </authorList>
    </citation>
    <scope>NUCLEOTIDE SEQUENCE [LARGE SCALE GENOMIC DNA]</scope>
    <source>
        <strain evidence="1">Kraussei Quebec</strain>
    </source>
</reference>
<name>A0A077PJD4_XENBV</name>
<gene>
    <name evidence="1" type="ORF">XBKQ1_2790018</name>
</gene>
<dbReference type="EMBL" id="CBSY010000200">
    <property type="protein sequence ID" value="CDH20821.1"/>
    <property type="molecule type" value="Genomic_DNA"/>
</dbReference>
<accession>A0A077PJD4</accession>
<sequence>MKYLVGLVIILFFVTSFSKQDELDFKAGGFITQNQMVNLIL</sequence>
<evidence type="ECO:0000313" key="2">
    <source>
        <dbReference type="Proteomes" id="UP000028500"/>
    </source>
</evidence>
<dbReference type="RefSeq" id="WP_268988152.1">
    <property type="nucleotide sequence ID" value="NZ_CAWLZI010000260.1"/>
</dbReference>
<comment type="caution">
    <text evidence="1">The sequence shown here is derived from an EMBL/GenBank/DDBJ whole genome shotgun (WGS) entry which is preliminary data.</text>
</comment>
<organism evidence="1 2">
    <name type="scientific">Xenorhabdus bovienii str. kraussei Quebec</name>
    <dbReference type="NCBI Taxonomy" id="1398203"/>
    <lineage>
        <taxon>Bacteria</taxon>
        <taxon>Pseudomonadati</taxon>
        <taxon>Pseudomonadota</taxon>
        <taxon>Gammaproteobacteria</taxon>
        <taxon>Enterobacterales</taxon>
        <taxon>Morganellaceae</taxon>
        <taxon>Xenorhabdus</taxon>
    </lineage>
</organism>
<evidence type="ECO:0000313" key="1">
    <source>
        <dbReference type="EMBL" id="CDH20821.1"/>
    </source>
</evidence>
<dbReference type="HOGENOM" id="CLU_3278902_0_0_6"/>
<dbReference type="AlphaFoldDB" id="A0A077PJD4"/>